<dbReference type="PANTHER" id="PTHR46268">
    <property type="entry name" value="STRESS RESPONSE PROTEIN NHAX"/>
    <property type="match status" value="1"/>
</dbReference>
<dbReference type="RefSeq" id="WP_313499571.1">
    <property type="nucleotide sequence ID" value="NZ_CP134879.1"/>
</dbReference>
<sequence length="147" mass="14968">MTEPWRGPVLVAVNDSEASFHAADVAIAHARAFGAPLRAVAVVEHDGLVAGSPEAVALESSRDVACAAALAQVERLATRAGVPVVAVKRHGRVAAEILAEATACGAALIVLGRMERPGHVVSGIGSHTMHVVEFAPLPVLVVPPDAA</sequence>
<gene>
    <name evidence="3" type="ORF">RN606_02190</name>
</gene>
<keyword evidence="4" id="KW-1185">Reference proteome</keyword>
<proteinExistence type="inferred from homology"/>
<dbReference type="Proteomes" id="UP001304125">
    <property type="component" value="Chromosome"/>
</dbReference>
<accession>A0AA96F6G5</accession>
<evidence type="ECO:0000259" key="2">
    <source>
        <dbReference type="Pfam" id="PF00582"/>
    </source>
</evidence>
<evidence type="ECO:0000256" key="1">
    <source>
        <dbReference type="ARBA" id="ARBA00008791"/>
    </source>
</evidence>
<dbReference type="PRINTS" id="PR01438">
    <property type="entry name" value="UNVRSLSTRESS"/>
</dbReference>
<name>A0AA96F6G5_9MICO</name>
<dbReference type="InterPro" id="IPR006015">
    <property type="entry name" value="Universal_stress_UspA"/>
</dbReference>
<dbReference type="CDD" id="cd00293">
    <property type="entry name" value="USP-like"/>
    <property type="match status" value="1"/>
</dbReference>
<protein>
    <submittedName>
        <fullName evidence="3">Universal stress protein</fullName>
    </submittedName>
</protein>
<feature type="domain" description="UspA" evidence="2">
    <location>
        <begin position="8"/>
        <end position="143"/>
    </location>
</feature>
<dbReference type="AlphaFoldDB" id="A0AA96F6G5"/>
<dbReference type="EMBL" id="CP134879">
    <property type="protein sequence ID" value="WNM24981.1"/>
    <property type="molecule type" value="Genomic_DNA"/>
</dbReference>
<dbReference type="InterPro" id="IPR006016">
    <property type="entry name" value="UspA"/>
</dbReference>
<evidence type="ECO:0000313" key="4">
    <source>
        <dbReference type="Proteomes" id="UP001304125"/>
    </source>
</evidence>
<reference evidence="3 4" key="1">
    <citation type="submission" date="2023-09" db="EMBL/GenBank/DDBJ databases">
        <title>Demequina sp. a novel bacteria isolated from Capsicum annuum.</title>
        <authorList>
            <person name="Humaira Z."/>
            <person name="Lee J."/>
            <person name="Cho D."/>
        </authorList>
    </citation>
    <scope>NUCLEOTIDE SEQUENCE [LARGE SCALE GENOMIC DNA]</scope>
    <source>
        <strain evidence="3 4">OYTSA14</strain>
    </source>
</reference>
<dbReference type="SUPFAM" id="SSF52402">
    <property type="entry name" value="Adenine nucleotide alpha hydrolases-like"/>
    <property type="match status" value="1"/>
</dbReference>
<dbReference type="Pfam" id="PF00582">
    <property type="entry name" value="Usp"/>
    <property type="match status" value="1"/>
</dbReference>
<dbReference type="Gene3D" id="3.40.50.12370">
    <property type="match status" value="1"/>
</dbReference>
<dbReference type="PANTHER" id="PTHR46268:SF6">
    <property type="entry name" value="UNIVERSAL STRESS PROTEIN UP12"/>
    <property type="match status" value="1"/>
</dbReference>
<organism evidence="3 4">
    <name type="scientific">Demequina capsici</name>
    <dbReference type="NCBI Taxonomy" id="3075620"/>
    <lineage>
        <taxon>Bacteria</taxon>
        <taxon>Bacillati</taxon>
        <taxon>Actinomycetota</taxon>
        <taxon>Actinomycetes</taxon>
        <taxon>Micrococcales</taxon>
        <taxon>Demequinaceae</taxon>
        <taxon>Demequina</taxon>
    </lineage>
</organism>
<evidence type="ECO:0000313" key="3">
    <source>
        <dbReference type="EMBL" id="WNM24981.1"/>
    </source>
</evidence>
<comment type="similarity">
    <text evidence="1">Belongs to the universal stress protein A family.</text>
</comment>